<accession>A0A5E4PRN5</accession>
<keyword evidence="2" id="KW-1185">Reference proteome</keyword>
<sequence>MISIPYQYSRIEKANPHSFPAWRKQVLPALRGLAHRQDPENSLRMSCRDSALQRAWLSSALVACVCGL</sequence>
<gene>
    <name evidence="1" type="ORF">LSINAPIS_LOCUS1180</name>
</gene>
<organism evidence="1 2">
    <name type="scientific">Leptidea sinapis</name>
    <dbReference type="NCBI Taxonomy" id="189913"/>
    <lineage>
        <taxon>Eukaryota</taxon>
        <taxon>Metazoa</taxon>
        <taxon>Ecdysozoa</taxon>
        <taxon>Arthropoda</taxon>
        <taxon>Hexapoda</taxon>
        <taxon>Insecta</taxon>
        <taxon>Pterygota</taxon>
        <taxon>Neoptera</taxon>
        <taxon>Endopterygota</taxon>
        <taxon>Lepidoptera</taxon>
        <taxon>Glossata</taxon>
        <taxon>Ditrysia</taxon>
        <taxon>Papilionoidea</taxon>
        <taxon>Pieridae</taxon>
        <taxon>Dismorphiinae</taxon>
        <taxon>Leptidea</taxon>
    </lineage>
</organism>
<dbReference type="AlphaFoldDB" id="A0A5E4PRN5"/>
<protein>
    <submittedName>
        <fullName evidence="1">Uncharacterized protein</fullName>
    </submittedName>
</protein>
<proteinExistence type="predicted"/>
<dbReference type="EMBL" id="FZQP02000149">
    <property type="protein sequence ID" value="VVC87637.1"/>
    <property type="molecule type" value="Genomic_DNA"/>
</dbReference>
<reference evidence="1 2" key="1">
    <citation type="submission" date="2017-07" db="EMBL/GenBank/DDBJ databases">
        <authorList>
            <person name="Talla V."/>
            <person name="Backstrom N."/>
        </authorList>
    </citation>
    <scope>NUCLEOTIDE SEQUENCE [LARGE SCALE GENOMIC DNA]</scope>
</reference>
<name>A0A5E4PRN5_9NEOP</name>
<dbReference type="Proteomes" id="UP000324832">
    <property type="component" value="Unassembled WGS sequence"/>
</dbReference>
<evidence type="ECO:0000313" key="2">
    <source>
        <dbReference type="Proteomes" id="UP000324832"/>
    </source>
</evidence>
<evidence type="ECO:0000313" key="1">
    <source>
        <dbReference type="EMBL" id="VVC87637.1"/>
    </source>
</evidence>